<dbReference type="EMBL" id="KZ110613">
    <property type="protein sequence ID" value="OSX56534.1"/>
    <property type="molecule type" value="Genomic_DNA"/>
</dbReference>
<reference evidence="1 2" key="1">
    <citation type="submission" date="2017-04" db="EMBL/GenBank/DDBJ databases">
        <title>Genome Sequence of the Model Brown-Rot Fungus Postia placenta SB12.</title>
        <authorList>
            <consortium name="DOE Joint Genome Institute"/>
            <person name="Gaskell J."/>
            <person name="Kersten P."/>
            <person name="Larrondo L.F."/>
            <person name="Canessa P."/>
            <person name="Martinez D."/>
            <person name="Hibbett D."/>
            <person name="Schmoll M."/>
            <person name="Kubicek C.P."/>
            <person name="Martinez A.T."/>
            <person name="Yadav J."/>
            <person name="Master E."/>
            <person name="Magnuson J.K."/>
            <person name="James T."/>
            <person name="Yaver D."/>
            <person name="Berka R."/>
            <person name="Labutti K."/>
            <person name="Lipzen A."/>
            <person name="Aerts A."/>
            <person name="Barry K."/>
            <person name="Henrissat B."/>
            <person name="Blanchette R."/>
            <person name="Grigoriev I."/>
            <person name="Cullen D."/>
        </authorList>
    </citation>
    <scope>NUCLEOTIDE SEQUENCE [LARGE SCALE GENOMIC DNA]</scope>
    <source>
        <strain evidence="1 2">MAD-698-R-SB12</strain>
    </source>
</reference>
<keyword evidence="2" id="KW-1185">Reference proteome</keyword>
<gene>
    <name evidence="1" type="ORF">POSPLADRAFT_1160181</name>
</gene>
<dbReference type="Proteomes" id="UP000194127">
    <property type="component" value="Unassembled WGS sequence"/>
</dbReference>
<dbReference type="GeneID" id="36332461"/>
<organism evidence="1 2">
    <name type="scientific">Postia placenta MAD-698-R-SB12</name>
    <dbReference type="NCBI Taxonomy" id="670580"/>
    <lineage>
        <taxon>Eukaryota</taxon>
        <taxon>Fungi</taxon>
        <taxon>Dikarya</taxon>
        <taxon>Basidiomycota</taxon>
        <taxon>Agaricomycotina</taxon>
        <taxon>Agaricomycetes</taxon>
        <taxon>Polyporales</taxon>
        <taxon>Adustoporiaceae</taxon>
        <taxon>Rhodonia</taxon>
    </lineage>
</organism>
<dbReference type="OrthoDB" id="2802234at2759"/>
<dbReference type="RefSeq" id="XP_024333328.1">
    <property type="nucleotide sequence ID" value="XM_024487512.1"/>
</dbReference>
<evidence type="ECO:0000313" key="2">
    <source>
        <dbReference type="Proteomes" id="UP000194127"/>
    </source>
</evidence>
<proteinExistence type="predicted"/>
<evidence type="ECO:0000313" key="1">
    <source>
        <dbReference type="EMBL" id="OSX56534.1"/>
    </source>
</evidence>
<feature type="non-terminal residue" evidence="1">
    <location>
        <position position="1"/>
    </location>
</feature>
<dbReference type="AlphaFoldDB" id="A0A1X6MJI0"/>
<dbReference type="STRING" id="670580.A0A1X6MJI0"/>
<name>A0A1X6MJI0_9APHY</name>
<accession>A0A1X6MJI0</accession>
<sequence>ITCSLKTHTASHFYSLILQSLSVRDHRTALIQICSQREAVHTVSRLSPVMKDIIPIVVSAEHWILTDQLICITKPLVDVIGDIESQDATLADCMLPEFAAHTQLTLNREFHAINTDIYWLGLFLHPLCQKLAIFSAAHLCKLVDTIRILLDIML</sequence>
<protein>
    <submittedName>
        <fullName evidence="1">Uncharacterized protein</fullName>
    </submittedName>
</protein>